<keyword evidence="1" id="KW-1133">Transmembrane helix</keyword>
<keyword evidence="1" id="KW-0812">Transmembrane</keyword>
<protein>
    <recommendedName>
        <fullName evidence="4">Minor tail protein</fullName>
    </recommendedName>
</protein>
<keyword evidence="3" id="KW-1185">Reference proteome</keyword>
<organism evidence="2 3">
    <name type="scientific">Candidatus Magnetobacterium casense</name>
    <dbReference type="NCBI Taxonomy" id="1455061"/>
    <lineage>
        <taxon>Bacteria</taxon>
        <taxon>Pseudomonadati</taxon>
        <taxon>Nitrospirota</taxon>
        <taxon>Thermodesulfovibrionia</taxon>
        <taxon>Thermodesulfovibrionales</taxon>
        <taxon>Candidatus Magnetobacteriaceae</taxon>
        <taxon>Candidatus Magnetobacterium</taxon>
    </lineage>
</organism>
<feature type="transmembrane region" description="Helical" evidence="1">
    <location>
        <begin position="6"/>
        <end position="24"/>
    </location>
</feature>
<reference evidence="2 3" key="1">
    <citation type="journal article" date="2020" name="J Geophys Res Biogeosci">
        <title>Magnetotaxis as an Adaptation to Enable Bacterial Shuttling of Microbial Sulfur and Sulfur Cycling Across Aquatic Oxic#Anoxic Interfaces.</title>
        <authorList>
            <person name="Li J."/>
            <person name="Liu P."/>
            <person name="Wang J."/>
            <person name="Roberts A.P."/>
            <person name="Pan Y."/>
        </authorList>
    </citation>
    <scope>NUCLEOTIDE SEQUENCE [LARGE SCALE GENOMIC DNA]</scope>
    <source>
        <strain evidence="2 3">MYR-1_YQ</strain>
    </source>
</reference>
<evidence type="ECO:0000256" key="1">
    <source>
        <dbReference type="SAM" id="Phobius"/>
    </source>
</evidence>
<evidence type="ECO:0000313" key="3">
    <source>
        <dbReference type="Proteomes" id="UP001196980"/>
    </source>
</evidence>
<gene>
    <name evidence="2" type="ORF">HWQ67_18070</name>
</gene>
<comment type="caution">
    <text evidence="2">The sequence shown here is derived from an EMBL/GenBank/DDBJ whole genome shotgun (WGS) entry which is preliminary data.</text>
</comment>
<dbReference type="RefSeq" id="WP_218254100.1">
    <property type="nucleotide sequence ID" value="NZ_JABXWD010000616.1"/>
</dbReference>
<evidence type="ECO:0008006" key="4">
    <source>
        <dbReference type="Google" id="ProtNLM"/>
    </source>
</evidence>
<keyword evidence="1" id="KW-0472">Membrane</keyword>
<dbReference type="EMBL" id="JABXWD010000616">
    <property type="protein sequence ID" value="MBV6343483.1"/>
    <property type="molecule type" value="Genomic_DNA"/>
</dbReference>
<dbReference type="Proteomes" id="UP001196980">
    <property type="component" value="Unassembled WGS sequence"/>
</dbReference>
<sequence>MDWVSVAQWTALAVGVVAGVILGFKEWKERRARAQGLPPNPTRCEDHEVRIRTAEKLCSEIVPRINNIEGDITEIKGDVKQLISMHLQK</sequence>
<accession>A0ABS6S3Q3</accession>
<proteinExistence type="predicted"/>
<name>A0ABS6S3Q3_9BACT</name>
<evidence type="ECO:0000313" key="2">
    <source>
        <dbReference type="EMBL" id="MBV6343483.1"/>
    </source>
</evidence>